<evidence type="ECO:0000256" key="4">
    <source>
        <dbReference type="ARBA" id="ARBA00023136"/>
    </source>
</evidence>
<keyword evidence="2 7" id="KW-0812">Transmembrane</keyword>
<evidence type="ECO:0000259" key="9">
    <source>
        <dbReference type="Pfam" id="PF00003"/>
    </source>
</evidence>
<feature type="compositionally biased region" description="Polar residues" evidence="6">
    <location>
        <begin position="93"/>
        <end position="104"/>
    </location>
</feature>
<dbReference type="STRING" id="74873.A0A084WP11"/>
<name>A0A084WP11_ANOSI</name>
<dbReference type="VEuPathDB" id="VectorBase:ASIS004650"/>
<dbReference type="EnsemblMetazoa" id="ASIC020123-RA">
    <property type="protein sequence ID" value="ASIC020123-PA"/>
    <property type="gene ID" value="ASIC020123"/>
</dbReference>
<organism evidence="10">
    <name type="scientific">Anopheles sinensis</name>
    <name type="common">Mosquito</name>
    <dbReference type="NCBI Taxonomy" id="74873"/>
    <lineage>
        <taxon>Eukaryota</taxon>
        <taxon>Metazoa</taxon>
        <taxon>Ecdysozoa</taxon>
        <taxon>Arthropoda</taxon>
        <taxon>Hexapoda</taxon>
        <taxon>Insecta</taxon>
        <taxon>Pterygota</taxon>
        <taxon>Neoptera</taxon>
        <taxon>Endopterygota</taxon>
        <taxon>Diptera</taxon>
        <taxon>Nematocera</taxon>
        <taxon>Culicoidea</taxon>
        <taxon>Culicidae</taxon>
        <taxon>Anophelinae</taxon>
        <taxon>Anopheles</taxon>
    </lineage>
</organism>
<dbReference type="GO" id="GO:0007601">
    <property type="term" value="P:visual perception"/>
    <property type="evidence" value="ECO:0007669"/>
    <property type="project" value="InterPro"/>
</dbReference>
<evidence type="ECO:0000256" key="8">
    <source>
        <dbReference type="SAM" id="SignalP"/>
    </source>
</evidence>
<dbReference type="GO" id="GO:0005118">
    <property type="term" value="F:sevenless binding"/>
    <property type="evidence" value="ECO:0007669"/>
    <property type="project" value="InterPro"/>
</dbReference>
<feature type="transmembrane region" description="Helical" evidence="7">
    <location>
        <begin position="604"/>
        <end position="628"/>
    </location>
</feature>
<feature type="transmembrane region" description="Helical" evidence="7">
    <location>
        <begin position="768"/>
        <end position="789"/>
    </location>
</feature>
<evidence type="ECO:0000256" key="3">
    <source>
        <dbReference type="ARBA" id="ARBA00022989"/>
    </source>
</evidence>
<dbReference type="EMBL" id="ATLV01024808">
    <property type="status" value="NOT_ANNOTATED_CDS"/>
    <property type="molecule type" value="Genomic_DNA"/>
</dbReference>
<dbReference type="EMBL" id="ATLV01024810">
    <property type="status" value="NOT_ANNOTATED_CDS"/>
    <property type="molecule type" value="Genomic_DNA"/>
</dbReference>
<feature type="transmembrane region" description="Helical" evidence="7">
    <location>
        <begin position="682"/>
        <end position="706"/>
    </location>
</feature>
<proteinExistence type="predicted"/>
<gene>
    <name evidence="10" type="ORF">ZHAS_00020123</name>
</gene>
<dbReference type="EMBL" id="KE525361">
    <property type="protein sequence ID" value="KFB51955.1"/>
    <property type="molecule type" value="Genomic_DNA"/>
</dbReference>
<feature type="domain" description="G-protein coupled receptors family 3 profile" evidence="9">
    <location>
        <begin position="602"/>
        <end position="851"/>
    </location>
</feature>
<keyword evidence="12" id="KW-1185">Reference proteome</keyword>
<accession>A0A084WP11</accession>
<feature type="transmembrane region" description="Helical" evidence="7">
    <location>
        <begin position="640"/>
        <end position="662"/>
    </location>
</feature>
<evidence type="ECO:0000256" key="2">
    <source>
        <dbReference type="ARBA" id="ARBA00022692"/>
    </source>
</evidence>
<keyword evidence="4 7" id="KW-0472">Membrane</keyword>
<dbReference type="CDD" id="cd15042">
    <property type="entry name" value="7tmC_Boss"/>
    <property type="match status" value="1"/>
</dbReference>
<dbReference type="AlphaFoldDB" id="A0A084WP11"/>
<dbReference type="GO" id="GO:0004930">
    <property type="term" value="F:G protein-coupled receptor activity"/>
    <property type="evidence" value="ECO:0007669"/>
    <property type="project" value="InterPro"/>
</dbReference>
<comment type="subcellular location">
    <subcellularLocation>
        <location evidence="1">Membrane</location>
        <topology evidence="1">Multi-pass membrane protein</topology>
    </subcellularLocation>
</comment>
<dbReference type="Proteomes" id="UP000030765">
    <property type="component" value="Unassembled WGS sequence"/>
</dbReference>
<feature type="chain" id="PRO_5001785271" evidence="8">
    <location>
        <begin position="32"/>
        <end position="996"/>
    </location>
</feature>
<keyword evidence="3 7" id="KW-1133">Transmembrane helix</keyword>
<evidence type="ECO:0000313" key="10">
    <source>
        <dbReference type="EMBL" id="KFB51955.1"/>
    </source>
</evidence>
<reference evidence="11" key="2">
    <citation type="submission" date="2020-05" db="UniProtKB">
        <authorList>
            <consortium name="EnsemblMetazoa"/>
        </authorList>
    </citation>
    <scope>IDENTIFICATION</scope>
</reference>
<feature type="transmembrane region" description="Helical" evidence="7">
    <location>
        <begin position="831"/>
        <end position="854"/>
    </location>
</feature>
<evidence type="ECO:0000256" key="6">
    <source>
        <dbReference type="SAM" id="MobiDB-lite"/>
    </source>
</evidence>
<feature type="region of interest" description="Disordered" evidence="6">
    <location>
        <begin position="47"/>
        <end position="198"/>
    </location>
</feature>
<keyword evidence="5" id="KW-0325">Glycoprotein</keyword>
<dbReference type="InterPro" id="IPR050726">
    <property type="entry name" value="mGluR"/>
</dbReference>
<sequence>MCVSVSLSGALLVSYHVVVPYAAAQVPTVEALPSSVLSTVMVTPTYGRSNASQPAVAAKPTTEPLDSAGNGGRKPREDHNQRSQPNAPDVDQHSLSEATVQTESPLLDASNHPEPETFSRDPTSTSTSVTTTTDGSVSSSCADRPFIDATQSSYQHRKYPQPSTRALRARSTDPSAHGQLQSLRSGAGPQANHPDGEDDSEVIEFYAALYGYRVFRTGGDLMLTLIVETDDFGATLFAIDRINEVRLAAGGDITVGLNIIHLLNTSLVQRVLQQEVNYLKECSTNTIGIFVSPHLWPTVRLLSETLDYNIFPLPATHDLLFTKAAHLLYELPWTNPNSSAMVHAGSNELTGKFSAICRHEHLCLESQPSAATIYILLGLEPSISFATNGTLVLVMLGKESLFVPDLPDGAFVIAESDINVASLGLSWERYGTALRGTDILAIGGLLLEVVDLIKRTGTECRNASIECMNNWKYHAKRSSTEVLSELRLTNATQLMTFELRQKIVPPSPATNRTQAIAVDAMTDHLKLIASSNVITNNTTVYQPGAASDVPSKLGAIFYCVKEIEIRHPDYIERHHHHRPPGYYGGSEGPGEYGEMYWQIKMEAWVAAGLTVSSLGILLCAAILIFLIVRVCMDDILEGHPLGSILLLVSLIVQFAAFIPFSMEYTGYTTDFTGHRSDTMHIWNTHCTVKIFLVSMCYCMTFSLLLCRAIMLASIGSEGGFLSHINGYIQSVICGFSTLVQLGLSSQLVLVLHARAHSISCGEIYYGHWFWAVIAYDGILLVALIFLAPFIFRSQRNYREGLLLVTGSVLCLVIWTVWIPLCMFGYEWREAAISLGLVATALAVLVGIMIPRCFLMVRSIARSDLVQALPSLTSLAFAQANQFISDQSVYECVNPAMRQRSPTDDQFVMDQDLDEAYSANSEIPTLPLRGQRRLRQENGTITMSTSNGTLGPGNTLAPPNGGPNITHIGPNFYGISNPYSCSGDSLTSISPNKITRF</sequence>
<feature type="signal peptide" evidence="8">
    <location>
        <begin position="1"/>
        <end position="31"/>
    </location>
</feature>
<dbReference type="GO" id="GO:0016020">
    <property type="term" value="C:membrane"/>
    <property type="evidence" value="ECO:0007669"/>
    <property type="project" value="UniProtKB-SubCell"/>
</dbReference>
<feature type="compositionally biased region" description="Low complexity" evidence="6">
    <location>
        <begin position="123"/>
        <end position="140"/>
    </location>
</feature>
<dbReference type="OMA" id="CTQYSMG"/>
<reference evidence="10 12" key="1">
    <citation type="journal article" date="2014" name="BMC Genomics">
        <title>Genome sequence of Anopheles sinensis provides insight into genetics basis of mosquito competence for malaria parasites.</title>
        <authorList>
            <person name="Zhou D."/>
            <person name="Zhang D."/>
            <person name="Ding G."/>
            <person name="Shi L."/>
            <person name="Hou Q."/>
            <person name="Ye Y."/>
            <person name="Xu Y."/>
            <person name="Zhou H."/>
            <person name="Xiong C."/>
            <person name="Li S."/>
            <person name="Yu J."/>
            <person name="Hong S."/>
            <person name="Yu X."/>
            <person name="Zou P."/>
            <person name="Chen C."/>
            <person name="Chang X."/>
            <person name="Wang W."/>
            <person name="Lv Y."/>
            <person name="Sun Y."/>
            <person name="Ma L."/>
            <person name="Shen B."/>
            <person name="Zhu C."/>
        </authorList>
    </citation>
    <scope>NUCLEOTIDE SEQUENCE [LARGE SCALE GENOMIC DNA]</scope>
</reference>
<dbReference type="Pfam" id="PF00003">
    <property type="entry name" value="7tm_3"/>
    <property type="match status" value="1"/>
</dbReference>
<dbReference type="PRINTS" id="PR01223">
    <property type="entry name" value="BRIDEOF7LESS"/>
</dbReference>
<dbReference type="VEuPathDB" id="VectorBase:ASIC020123"/>
<evidence type="ECO:0000256" key="7">
    <source>
        <dbReference type="SAM" id="Phobius"/>
    </source>
</evidence>
<dbReference type="VEuPathDB" id="VectorBase:ASIS019953"/>
<evidence type="ECO:0000256" key="5">
    <source>
        <dbReference type="ARBA" id="ARBA00023180"/>
    </source>
</evidence>
<feature type="transmembrane region" description="Helical" evidence="7">
    <location>
        <begin position="727"/>
        <end position="748"/>
    </location>
</feature>
<keyword evidence="8" id="KW-0732">Signal</keyword>
<evidence type="ECO:0000256" key="1">
    <source>
        <dbReference type="ARBA" id="ARBA00004141"/>
    </source>
</evidence>
<dbReference type="InterPro" id="IPR017978">
    <property type="entry name" value="GPCR_3_C"/>
</dbReference>
<dbReference type="OrthoDB" id="9880600at2759"/>
<feature type="transmembrane region" description="Helical" evidence="7">
    <location>
        <begin position="801"/>
        <end position="825"/>
    </location>
</feature>
<dbReference type="EMBL" id="ATLV01024809">
    <property type="status" value="NOT_ANNOTATED_CDS"/>
    <property type="molecule type" value="Genomic_DNA"/>
</dbReference>
<evidence type="ECO:0000313" key="12">
    <source>
        <dbReference type="Proteomes" id="UP000030765"/>
    </source>
</evidence>
<protein>
    <submittedName>
        <fullName evidence="10">AGAP004272-PA-like protein</fullName>
    </submittedName>
</protein>
<evidence type="ECO:0000313" key="11">
    <source>
        <dbReference type="EnsemblMetazoa" id="ASIC020123-PA"/>
    </source>
</evidence>
<dbReference type="PANTHER" id="PTHR24060">
    <property type="entry name" value="METABOTROPIC GLUTAMATE RECEPTOR"/>
    <property type="match status" value="1"/>
</dbReference>
<feature type="compositionally biased region" description="Polar residues" evidence="6">
    <location>
        <begin position="172"/>
        <end position="184"/>
    </location>
</feature>
<dbReference type="InterPro" id="IPR002956">
    <property type="entry name" value="Bride_of_7less"/>
</dbReference>